<gene>
    <name evidence="2" type="ORF">FYK34_10995</name>
</gene>
<dbReference type="EMBL" id="CP043473">
    <property type="protein sequence ID" value="QEL56045.1"/>
    <property type="molecule type" value="Genomic_DNA"/>
</dbReference>
<dbReference type="RefSeq" id="WP_149296400.1">
    <property type="nucleotide sequence ID" value="NZ_CP043473.1"/>
</dbReference>
<evidence type="ECO:0000256" key="1">
    <source>
        <dbReference type="SAM" id="Phobius"/>
    </source>
</evidence>
<evidence type="ECO:0000313" key="3">
    <source>
        <dbReference type="Proteomes" id="UP000322079"/>
    </source>
</evidence>
<dbReference type="Proteomes" id="UP000322079">
    <property type="component" value="Chromosome"/>
</dbReference>
<reference evidence="2 3" key="1">
    <citation type="submission" date="2019-08" db="EMBL/GenBank/DDBJ databases">
        <title>Chromobacterium paludis, a novel bacterium isolated from a Maryland marsh pond.</title>
        <authorList>
            <person name="Blackburn M.B."/>
            <person name="Gundersen-Rindal D.E."/>
        </authorList>
    </citation>
    <scope>NUCLEOTIDE SEQUENCE [LARGE SCALE GENOMIC DNA]</scope>
    <source>
        <strain evidence="3">IIBBL 257-1</strain>
    </source>
</reference>
<dbReference type="KEGG" id="chrm:FYK34_10995"/>
<accession>A0A5C1DH09</accession>
<keyword evidence="1" id="KW-1133">Transmembrane helix</keyword>
<keyword evidence="1" id="KW-0472">Membrane</keyword>
<evidence type="ECO:0000313" key="2">
    <source>
        <dbReference type="EMBL" id="QEL56045.1"/>
    </source>
</evidence>
<name>A0A5C1DH09_9NEIS</name>
<keyword evidence="3" id="KW-1185">Reference proteome</keyword>
<keyword evidence="1" id="KW-0812">Transmembrane</keyword>
<sequence>MDKLITCPTCQKSLATTAVNCPHCGAVNDWTPPAMQQLLAELESGLDLPDGYRWRRQGPLLMIQTYREGLGDPTTQIAILLILGGILSMVTVVQWLGGLLIVLGLLRVAWLFISKHNGERWLALDYSADQPDWRSNDERYFRKLLQKQGLLEP</sequence>
<organism evidence="2 3">
    <name type="scientific">Chromobacterium paludis</name>
    <dbReference type="NCBI Taxonomy" id="2605945"/>
    <lineage>
        <taxon>Bacteria</taxon>
        <taxon>Pseudomonadati</taxon>
        <taxon>Pseudomonadota</taxon>
        <taxon>Betaproteobacteria</taxon>
        <taxon>Neisseriales</taxon>
        <taxon>Chromobacteriaceae</taxon>
        <taxon>Chromobacterium</taxon>
    </lineage>
</organism>
<proteinExistence type="predicted"/>
<protein>
    <submittedName>
        <fullName evidence="2">Zinc ribbon domain-containing protein</fullName>
    </submittedName>
</protein>
<dbReference type="AlphaFoldDB" id="A0A5C1DH09"/>
<feature type="transmembrane region" description="Helical" evidence="1">
    <location>
        <begin position="77"/>
        <end position="106"/>
    </location>
</feature>